<comment type="caution">
    <text evidence="2">The sequence shown here is derived from an EMBL/GenBank/DDBJ whole genome shotgun (WGS) entry which is preliminary data.</text>
</comment>
<feature type="compositionally biased region" description="Basic and acidic residues" evidence="1">
    <location>
        <begin position="7"/>
        <end position="31"/>
    </location>
</feature>
<evidence type="ECO:0000256" key="1">
    <source>
        <dbReference type="SAM" id="MobiDB-lite"/>
    </source>
</evidence>
<feature type="region of interest" description="Disordered" evidence="1">
    <location>
        <begin position="77"/>
        <end position="102"/>
    </location>
</feature>
<sequence length="201" mass="22265">MSKRSIRNGEDKDPTSGEPKVHHNSADKESESNGAASKTADQAKLTAEYPPSLSSTPATIYQTSELVRTDDSAFTPNEFRNLASNSLGDGETASAEAHEAKLSSDDNLQNKYCYSPLSEQGSIRLLRLMPDKDKKASIQCQLFEYPLEEQGEGTYLYEALSGNSIVVLVLLLETTSAYLLRQTFTRHCHTFEIDLWNESYG</sequence>
<reference evidence="2" key="1">
    <citation type="journal article" date="2021" name="Nat. Commun.">
        <title>Genetic determinants of endophytism in the Arabidopsis root mycobiome.</title>
        <authorList>
            <person name="Mesny F."/>
            <person name="Miyauchi S."/>
            <person name="Thiergart T."/>
            <person name="Pickel B."/>
            <person name="Atanasova L."/>
            <person name="Karlsson M."/>
            <person name="Huettel B."/>
            <person name="Barry K.W."/>
            <person name="Haridas S."/>
            <person name="Chen C."/>
            <person name="Bauer D."/>
            <person name="Andreopoulos W."/>
            <person name="Pangilinan J."/>
            <person name="LaButti K."/>
            <person name="Riley R."/>
            <person name="Lipzen A."/>
            <person name="Clum A."/>
            <person name="Drula E."/>
            <person name="Henrissat B."/>
            <person name="Kohler A."/>
            <person name="Grigoriev I.V."/>
            <person name="Martin F.M."/>
            <person name="Hacquard S."/>
        </authorList>
    </citation>
    <scope>NUCLEOTIDE SEQUENCE</scope>
    <source>
        <strain evidence="2">MPI-CAGE-CH-0235</strain>
    </source>
</reference>
<dbReference type="EMBL" id="JAGPNK010000013">
    <property type="protein sequence ID" value="KAH7309926.1"/>
    <property type="molecule type" value="Genomic_DNA"/>
</dbReference>
<gene>
    <name evidence="2" type="ORF">B0I35DRAFT_87839</name>
</gene>
<dbReference type="OrthoDB" id="5571888at2759"/>
<proteinExistence type="predicted"/>
<protein>
    <submittedName>
        <fullName evidence="2">Uncharacterized protein</fullName>
    </submittedName>
</protein>
<feature type="region of interest" description="Disordered" evidence="1">
    <location>
        <begin position="1"/>
        <end position="57"/>
    </location>
</feature>
<dbReference type="AlphaFoldDB" id="A0A8K0SKJ3"/>
<organism evidence="2 3">
    <name type="scientific">Stachybotrys elegans</name>
    <dbReference type="NCBI Taxonomy" id="80388"/>
    <lineage>
        <taxon>Eukaryota</taxon>
        <taxon>Fungi</taxon>
        <taxon>Dikarya</taxon>
        <taxon>Ascomycota</taxon>
        <taxon>Pezizomycotina</taxon>
        <taxon>Sordariomycetes</taxon>
        <taxon>Hypocreomycetidae</taxon>
        <taxon>Hypocreales</taxon>
        <taxon>Stachybotryaceae</taxon>
        <taxon>Stachybotrys</taxon>
    </lineage>
</organism>
<accession>A0A8K0SKJ3</accession>
<evidence type="ECO:0000313" key="3">
    <source>
        <dbReference type="Proteomes" id="UP000813444"/>
    </source>
</evidence>
<name>A0A8K0SKJ3_9HYPO</name>
<keyword evidence="3" id="KW-1185">Reference proteome</keyword>
<dbReference type="Proteomes" id="UP000813444">
    <property type="component" value="Unassembled WGS sequence"/>
</dbReference>
<evidence type="ECO:0000313" key="2">
    <source>
        <dbReference type="EMBL" id="KAH7309926.1"/>
    </source>
</evidence>